<dbReference type="Proteomes" id="UP001196413">
    <property type="component" value="Unassembled WGS sequence"/>
</dbReference>
<organism evidence="1 2">
    <name type="scientific">Parelaphostrongylus tenuis</name>
    <name type="common">Meningeal worm</name>
    <dbReference type="NCBI Taxonomy" id="148309"/>
    <lineage>
        <taxon>Eukaryota</taxon>
        <taxon>Metazoa</taxon>
        <taxon>Ecdysozoa</taxon>
        <taxon>Nematoda</taxon>
        <taxon>Chromadorea</taxon>
        <taxon>Rhabditida</taxon>
        <taxon>Rhabditina</taxon>
        <taxon>Rhabditomorpha</taxon>
        <taxon>Strongyloidea</taxon>
        <taxon>Metastrongylidae</taxon>
        <taxon>Parelaphostrongylus</taxon>
    </lineage>
</organism>
<sequence length="59" mass="6787">MDIKLKDFDKSRSTSYQAQQLAKEYCQSLRESSSHLVMALYRSPVAIVDVRQTTIHNVV</sequence>
<proteinExistence type="predicted"/>
<gene>
    <name evidence="1" type="ORF">KIN20_026532</name>
</gene>
<accession>A0AAD5WCY7</accession>
<reference evidence="1" key="1">
    <citation type="submission" date="2021-06" db="EMBL/GenBank/DDBJ databases">
        <title>Parelaphostrongylus tenuis whole genome reference sequence.</title>
        <authorList>
            <person name="Garwood T.J."/>
            <person name="Larsen P.A."/>
            <person name="Fountain-Jones N.M."/>
            <person name="Garbe J.R."/>
            <person name="Macchietto M.G."/>
            <person name="Kania S.A."/>
            <person name="Gerhold R.W."/>
            <person name="Richards J.E."/>
            <person name="Wolf T.M."/>
        </authorList>
    </citation>
    <scope>NUCLEOTIDE SEQUENCE</scope>
    <source>
        <strain evidence="1">MNPRO001-30</strain>
        <tissue evidence="1">Meninges</tissue>
    </source>
</reference>
<dbReference type="AlphaFoldDB" id="A0AAD5WCY7"/>
<keyword evidence="2" id="KW-1185">Reference proteome</keyword>
<protein>
    <submittedName>
        <fullName evidence="1">Uncharacterized protein</fullName>
    </submittedName>
</protein>
<evidence type="ECO:0000313" key="2">
    <source>
        <dbReference type="Proteomes" id="UP001196413"/>
    </source>
</evidence>
<dbReference type="EMBL" id="JAHQIW010005443">
    <property type="protein sequence ID" value="KAJ1366021.1"/>
    <property type="molecule type" value="Genomic_DNA"/>
</dbReference>
<comment type="caution">
    <text evidence="1">The sequence shown here is derived from an EMBL/GenBank/DDBJ whole genome shotgun (WGS) entry which is preliminary data.</text>
</comment>
<name>A0AAD5WCY7_PARTN</name>
<evidence type="ECO:0000313" key="1">
    <source>
        <dbReference type="EMBL" id="KAJ1366021.1"/>
    </source>
</evidence>